<keyword evidence="2" id="KW-1185">Reference proteome</keyword>
<dbReference type="Proteomes" id="UP000828048">
    <property type="component" value="Chromosome 3"/>
</dbReference>
<protein>
    <submittedName>
        <fullName evidence="1">Uncharacterized protein</fullName>
    </submittedName>
</protein>
<organism evidence="1 2">
    <name type="scientific">Vaccinium darrowii</name>
    <dbReference type="NCBI Taxonomy" id="229202"/>
    <lineage>
        <taxon>Eukaryota</taxon>
        <taxon>Viridiplantae</taxon>
        <taxon>Streptophyta</taxon>
        <taxon>Embryophyta</taxon>
        <taxon>Tracheophyta</taxon>
        <taxon>Spermatophyta</taxon>
        <taxon>Magnoliopsida</taxon>
        <taxon>eudicotyledons</taxon>
        <taxon>Gunneridae</taxon>
        <taxon>Pentapetalae</taxon>
        <taxon>asterids</taxon>
        <taxon>Ericales</taxon>
        <taxon>Ericaceae</taxon>
        <taxon>Vaccinioideae</taxon>
        <taxon>Vaccinieae</taxon>
        <taxon>Vaccinium</taxon>
    </lineage>
</organism>
<proteinExistence type="predicted"/>
<gene>
    <name evidence="1" type="ORF">Vadar_022344</name>
</gene>
<dbReference type="EMBL" id="CM037153">
    <property type="protein sequence ID" value="KAH7858317.1"/>
    <property type="molecule type" value="Genomic_DNA"/>
</dbReference>
<evidence type="ECO:0000313" key="1">
    <source>
        <dbReference type="EMBL" id="KAH7858317.1"/>
    </source>
</evidence>
<evidence type="ECO:0000313" key="2">
    <source>
        <dbReference type="Proteomes" id="UP000828048"/>
    </source>
</evidence>
<reference evidence="1 2" key="1">
    <citation type="journal article" date="2021" name="Hortic Res">
        <title>High-quality reference genome and annotation aids understanding of berry development for evergreen blueberry (Vaccinium darrowii).</title>
        <authorList>
            <person name="Yu J."/>
            <person name="Hulse-Kemp A.M."/>
            <person name="Babiker E."/>
            <person name="Staton M."/>
        </authorList>
    </citation>
    <scope>NUCLEOTIDE SEQUENCE [LARGE SCALE GENOMIC DNA]</scope>
    <source>
        <strain evidence="2">cv. NJ 8807/NJ 8810</strain>
        <tissue evidence="1">Young leaf</tissue>
    </source>
</reference>
<accession>A0ACB7YXE3</accession>
<name>A0ACB7YXE3_9ERIC</name>
<sequence length="493" mass="57540">MGALNSNRKRGDGYFFKLPFSHWFNRVGARIFKKLKTSSVSMQSTPESHRNSASRVYRYPEPVNRIRREVHAPCRVSRSGFRSSSVLSRDRESGDWGEEGSVDEMGNVFSYGKLSDRYDRRKKEAVESLRYLKKDDKEVIDVDEAVDRAYVSGDSSVEEVFEVVDDERSQEENGKVVVSDTKNANWTEKLLESLSLDRKWDGPVHKRLHENAGKRDTKLKSLSSSIETTEKAWATLKLLHPANKPQDEDVLRALVREAFVPLTEEEEAKVSWAFSNSSRRNVLATHEYSNIEITGELLQCLRPGAWLNDEVINVYLELLKEREKREPEKFLKCHFFNTFFYKKLIGGKNGYDFKSVRRWTSQRKLGYCLLECDKIFVPIHKDIHWCLAVINKKDEKFQYLDSLKGIDTQVLKVLARYFVDEVKDKSGEDIDVRSWKQEYVEDLPEQKNGSDCGMFMIKYVDFYSRGLGLHFKQEHMPYFRRRTAKEILRLKAE</sequence>
<comment type="caution">
    <text evidence="1">The sequence shown here is derived from an EMBL/GenBank/DDBJ whole genome shotgun (WGS) entry which is preliminary data.</text>
</comment>